<protein>
    <submittedName>
        <fullName evidence="2">Uncharacterized protein</fullName>
    </submittedName>
</protein>
<keyword evidence="1" id="KW-0732">Signal</keyword>
<organism evidence="2 3">
    <name type="scientific">Marinobacter qingdaonensis</name>
    <dbReference type="NCBI Taxonomy" id="3108486"/>
    <lineage>
        <taxon>Bacteria</taxon>
        <taxon>Pseudomonadati</taxon>
        <taxon>Pseudomonadota</taxon>
        <taxon>Gammaproteobacteria</taxon>
        <taxon>Pseudomonadales</taxon>
        <taxon>Marinobacteraceae</taxon>
        <taxon>Marinobacter</taxon>
    </lineage>
</organism>
<dbReference type="Proteomes" id="UP001305746">
    <property type="component" value="Unassembled WGS sequence"/>
</dbReference>
<dbReference type="EMBL" id="JAYDCJ010000003">
    <property type="protein sequence ID" value="MEA1081147.1"/>
    <property type="molecule type" value="Genomic_DNA"/>
</dbReference>
<comment type="caution">
    <text evidence="2">The sequence shown here is derived from an EMBL/GenBank/DDBJ whole genome shotgun (WGS) entry which is preliminary data.</text>
</comment>
<feature type="chain" id="PRO_5046040648" evidence="1">
    <location>
        <begin position="21"/>
        <end position="178"/>
    </location>
</feature>
<gene>
    <name evidence="2" type="ORF">U5822_10730</name>
</gene>
<keyword evidence="3" id="KW-1185">Reference proteome</keyword>
<dbReference type="RefSeq" id="WP_322855620.1">
    <property type="nucleotide sequence ID" value="NZ_JAYDCJ010000003.1"/>
</dbReference>
<sequence>MKTFKQLFPLLALVIAAGHAVSDEHSELIADALSAAPISMRDKATVMDWNNNILQEGDGSYVCYPTPPTLQGTAPMCLDGPWQQWANAWINKQPHTPSDLGIAYMLAGDAGASNVDPYAEGKTDDNEWVEEGPHLMIIVPNSDLLNSLPTDPQNGGPYVMWKGTDYAHIMVPVTMDSK</sequence>
<evidence type="ECO:0000313" key="2">
    <source>
        <dbReference type="EMBL" id="MEA1081147.1"/>
    </source>
</evidence>
<name>A0ABU5NZI2_9GAMM</name>
<accession>A0ABU5NZI2</accession>
<proteinExistence type="predicted"/>
<feature type="signal peptide" evidence="1">
    <location>
        <begin position="1"/>
        <end position="20"/>
    </location>
</feature>
<reference evidence="2 3" key="1">
    <citation type="submission" date="2023-12" db="EMBL/GenBank/DDBJ databases">
        <title>Marinobacter qingdaonensis sp. nov., isolated from the intertidal sediment of Qingdao, PR China.</title>
        <authorList>
            <person name="Li Y."/>
        </authorList>
    </citation>
    <scope>NUCLEOTIDE SEQUENCE [LARGE SCALE GENOMIC DNA]</scope>
    <source>
        <strain evidence="2 3">ASW11-75</strain>
    </source>
</reference>
<evidence type="ECO:0000313" key="3">
    <source>
        <dbReference type="Proteomes" id="UP001305746"/>
    </source>
</evidence>
<evidence type="ECO:0000256" key="1">
    <source>
        <dbReference type="SAM" id="SignalP"/>
    </source>
</evidence>